<keyword evidence="7 10" id="KW-0472">Membrane</keyword>
<reference evidence="13 14" key="1">
    <citation type="submission" date="2022-12" db="EMBL/GenBank/DDBJ databases">
        <title>Chromosome-level genome of Tegillarca granosa.</title>
        <authorList>
            <person name="Kim J."/>
        </authorList>
    </citation>
    <scope>NUCLEOTIDE SEQUENCE [LARGE SCALE GENOMIC DNA]</scope>
    <source>
        <strain evidence="13">Teg-2019</strain>
        <tissue evidence="13">Adductor muscle</tissue>
    </source>
</reference>
<evidence type="ECO:0000256" key="10">
    <source>
        <dbReference type="SAM" id="Phobius"/>
    </source>
</evidence>
<dbReference type="SUPFAM" id="SSF53448">
    <property type="entry name" value="Nucleotide-diphospho-sugar transferases"/>
    <property type="match status" value="1"/>
</dbReference>
<dbReference type="InterPro" id="IPR029044">
    <property type="entry name" value="Nucleotide-diphossugar_trans"/>
</dbReference>
<gene>
    <name evidence="13" type="ORF">KUTeg_000777</name>
</gene>
<evidence type="ECO:0000256" key="2">
    <source>
        <dbReference type="ARBA" id="ARBA00010271"/>
    </source>
</evidence>
<evidence type="ECO:0000256" key="7">
    <source>
        <dbReference type="ARBA" id="ARBA00023136"/>
    </source>
</evidence>
<evidence type="ECO:0000256" key="6">
    <source>
        <dbReference type="ARBA" id="ARBA00022989"/>
    </source>
</evidence>
<keyword evidence="9" id="KW-0175">Coiled coil</keyword>
<dbReference type="InterPro" id="IPR015338">
    <property type="entry name" value="GT64_dom"/>
</dbReference>
<comment type="subcellular location">
    <subcellularLocation>
        <location evidence="1">Endoplasmic reticulum membrane</location>
        <topology evidence="1">Single-pass type II membrane protein</topology>
    </subcellularLocation>
</comment>
<keyword evidence="14" id="KW-1185">Reference proteome</keyword>
<keyword evidence="5" id="KW-0256">Endoplasmic reticulum</keyword>
<protein>
    <submittedName>
        <fullName evidence="13">Uncharacterized protein</fullName>
    </submittedName>
</protein>
<evidence type="ECO:0000313" key="13">
    <source>
        <dbReference type="EMBL" id="KAJ8322306.1"/>
    </source>
</evidence>
<dbReference type="InterPro" id="IPR040911">
    <property type="entry name" value="Exostosin_GT47"/>
</dbReference>
<organism evidence="13 14">
    <name type="scientific">Tegillarca granosa</name>
    <name type="common">Malaysian cockle</name>
    <name type="synonym">Anadara granosa</name>
    <dbReference type="NCBI Taxonomy" id="220873"/>
    <lineage>
        <taxon>Eukaryota</taxon>
        <taxon>Metazoa</taxon>
        <taxon>Spiralia</taxon>
        <taxon>Lophotrochozoa</taxon>
        <taxon>Mollusca</taxon>
        <taxon>Bivalvia</taxon>
        <taxon>Autobranchia</taxon>
        <taxon>Pteriomorphia</taxon>
        <taxon>Arcoida</taxon>
        <taxon>Arcoidea</taxon>
        <taxon>Arcidae</taxon>
        <taxon>Tegillarca</taxon>
    </lineage>
</organism>
<comment type="similarity">
    <text evidence="2">Belongs to the glycosyltransferase 47 family.</text>
</comment>
<dbReference type="Pfam" id="PF09258">
    <property type="entry name" value="Glyco_transf_64"/>
    <property type="match status" value="2"/>
</dbReference>
<feature type="coiled-coil region" evidence="9">
    <location>
        <begin position="78"/>
        <end position="147"/>
    </location>
</feature>
<dbReference type="Pfam" id="PF03016">
    <property type="entry name" value="Exostosin_GT47"/>
    <property type="match status" value="1"/>
</dbReference>
<dbReference type="PANTHER" id="PTHR48261">
    <property type="entry name" value="ACETYLGLUCOSAMINYLTRANSFERASE"/>
    <property type="match status" value="1"/>
</dbReference>
<dbReference type="Gene3D" id="3.90.550.10">
    <property type="entry name" value="Spore Coat Polysaccharide Biosynthesis Protein SpsA, Chain A"/>
    <property type="match status" value="2"/>
</dbReference>
<feature type="domain" description="Exostosin GT47" evidence="11">
    <location>
        <begin position="209"/>
        <end position="524"/>
    </location>
</feature>
<name>A0ABQ9FZU2_TEGGR</name>
<evidence type="ECO:0000259" key="11">
    <source>
        <dbReference type="Pfam" id="PF03016"/>
    </source>
</evidence>
<keyword evidence="4 10" id="KW-0812">Transmembrane</keyword>
<keyword evidence="6 10" id="KW-1133">Transmembrane helix</keyword>
<comment type="caution">
    <text evidence="13">The sequence shown here is derived from an EMBL/GenBank/DDBJ whole genome shotgun (WGS) entry which is preliminary data.</text>
</comment>
<sequence>MGFSNSQGKSYSFYRSSKTKLSRIIFFLLLLIIVMSVVAHQYISNINSDGETHVHRSRSKLDLPNNEGMSSEHLNAHIDELRKIKASVSNELRELESKTKNLQSKISKFHSEIEVLQQQKDNLEKDIKTTKLTLDQLKLEKDELDQRYVPLLKAPKMVLLGGESAKSIPPPASSKSCKMFSCFDYSRCSVLSGFPVYFYDPDVYKFIGTIKPFIKSSVISAFGANSYVVQSPTKACIYVALIGQADMNDPKSLEKTLSELPFWHGDGRNHILLNVGRDSNAGDIFSGVNTGRAMIAQSSFIETQFRDSFDIVIPPSFRQEVNDIWEDLPPLSPIRRKYFVSFLGNYKGNLNMNTEDTKLSQSENEKNNQNNLHDNQQFVGRQLKMVDNVIQTDNMMIISQENAIISSLKETQSSIEKSEIFTDLSCDFSVSGAINGEWSLCGDEARRKEILQQSTFSLLIAPSNMSYISTTIFQIRFYEALMNSAIPVILGDYAVLPYNDIVDWKKAVVVFPKSRSSEFQFLLRTYTENDLAIMKRYGRFYFETYFGTTKNIIETLLAILRTRLNIPALPIQDEPSPSVFNASFRPLKLIGHDPSPETDEVLGPLEAPFSSLVFKQNFTQYVTYEVFNHVGDPFRLFPSTPFEKVLPSESKFIGSSYGFRPINKGVGGSGKEFSESLGGNIQREQFTIVMLTYERETVLISALQRLKGLPYLNKVIVVWNNPVPPPPGLRWPEIHVPIHIIKTAKNSLNNRFLPYDAIETEAILSIDDDAHLRHDEIGMERRKGENCWFSRKIPCLGCKVKCMAYYAYMYSYVMPQAIRDKVDEYINCEDIAMNFLVTSRWTFRCPGCPQTLSNDISHFEERHKCINYFVKVYGYMPLLYTQYRVDSIYHILEDFSPRKFRYSLKYEISYTNFR</sequence>
<accession>A0ABQ9FZU2</accession>
<proteinExistence type="inferred from homology"/>
<evidence type="ECO:0000259" key="12">
    <source>
        <dbReference type="Pfam" id="PF09258"/>
    </source>
</evidence>
<evidence type="ECO:0000313" key="14">
    <source>
        <dbReference type="Proteomes" id="UP001217089"/>
    </source>
</evidence>
<feature type="transmembrane region" description="Helical" evidence="10">
    <location>
        <begin position="21"/>
        <end position="43"/>
    </location>
</feature>
<evidence type="ECO:0000256" key="4">
    <source>
        <dbReference type="ARBA" id="ARBA00022692"/>
    </source>
</evidence>
<feature type="domain" description="Glycosyl transferase 64" evidence="12">
    <location>
        <begin position="686"/>
        <end position="777"/>
    </location>
</feature>
<evidence type="ECO:0000256" key="8">
    <source>
        <dbReference type="ARBA" id="ARBA00023157"/>
    </source>
</evidence>
<evidence type="ECO:0000256" key="3">
    <source>
        <dbReference type="ARBA" id="ARBA00022679"/>
    </source>
</evidence>
<evidence type="ECO:0000256" key="1">
    <source>
        <dbReference type="ARBA" id="ARBA00004648"/>
    </source>
</evidence>
<dbReference type="EMBL" id="JARBDR010000018">
    <property type="protein sequence ID" value="KAJ8322306.1"/>
    <property type="molecule type" value="Genomic_DNA"/>
</dbReference>
<dbReference type="PANTHER" id="PTHR48261:SF4">
    <property type="entry name" value="EXOSTOSIN LIKE GLYCOSYLTRANSFERASE 3"/>
    <property type="match status" value="1"/>
</dbReference>
<keyword evidence="8" id="KW-1015">Disulfide bond</keyword>
<feature type="domain" description="Glycosyl transferase 64" evidence="12">
    <location>
        <begin position="804"/>
        <end position="888"/>
    </location>
</feature>
<keyword evidence="3" id="KW-0808">Transferase</keyword>
<evidence type="ECO:0000256" key="5">
    <source>
        <dbReference type="ARBA" id="ARBA00022824"/>
    </source>
</evidence>
<dbReference type="InterPro" id="IPR004263">
    <property type="entry name" value="Exostosin"/>
</dbReference>
<evidence type="ECO:0000256" key="9">
    <source>
        <dbReference type="SAM" id="Coils"/>
    </source>
</evidence>
<dbReference type="Proteomes" id="UP001217089">
    <property type="component" value="Unassembled WGS sequence"/>
</dbReference>